<keyword evidence="2" id="KW-0472">Membrane</keyword>
<dbReference type="Gene3D" id="2.160.20.10">
    <property type="entry name" value="Single-stranded right-handed beta-helix, Pectin lyase-like"/>
    <property type="match status" value="1"/>
</dbReference>
<accession>A0AA37I8K3</accession>
<dbReference type="SUPFAM" id="SSF51126">
    <property type="entry name" value="Pectin lyase-like"/>
    <property type="match status" value="1"/>
</dbReference>
<feature type="transmembrane region" description="Helical" evidence="2">
    <location>
        <begin position="54"/>
        <end position="73"/>
    </location>
</feature>
<reference evidence="3" key="1">
    <citation type="submission" date="2022-09" db="EMBL/GenBank/DDBJ databases">
        <title>Isolation and characterization of 3-chlorobenzoate degrading bacteria from soils in Shizuoka.</title>
        <authorList>
            <person name="Ifat A."/>
            <person name="Ogawa N."/>
            <person name="Kimbara K."/>
            <person name="Moriuchi R."/>
            <person name="Dohra H."/>
            <person name="Shintani M."/>
        </authorList>
    </citation>
    <scope>NUCLEOTIDE SEQUENCE</scope>
    <source>
        <strain evidence="3">19CS4-2</strain>
    </source>
</reference>
<evidence type="ECO:0008006" key="5">
    <source>
        <dbReference type="Google" id="ProtNLM"/>
    </source>
</evidence>
<sequence length="398" mass="43005">MMRFGASISHARLVCYRAEVGGYNVRELRLRDGLPRPRHREIQSVHGMSMKKSIVVGVILIVVSLLVINTPGVTRHFQTVYAAWDDGRLLDRLTLHNLMRWWRQFRDERDSGAHRASLTSSPVPATASCPDTSFTPPKLVDPRSPKAFGATGNGKTDDTRAFQAAVDAGDVLVPAGTYVLNHTVVVTASNRHIQCEPGATLKKTVREDSNMFNFEGPSTGNSLVGCNFVGANPTRIRDWDSPGHYDIPVQTNGAVDNFTLAGNSFRDFFGQSMFQTEGQGGGTGAVLVFNSFANCPLYGIALVGSVKGRIAYNLADNCRMGPENNDATQDTGGNVLECNRMINGGNITGGSNGEGGVDYSGNVVRHNILDGGYMQVSPPERGKAARYIDNTCNDCGTE</sequence>
<evidence type="ECO:0000313" key="3">
    <source>
        <dbReference type="EMBL" id="GJH24204.1"/>
    </source>
</evidence>
<dbReference type="AlphaFoldDB" id="A0AA37I8K3"/>
<proteinExistence type="predicted"/>
<dbReference type="EMBL" id="BPUS01000002">
    <property type="protein sequence ID" value="GJH24204.1"/>
    <property type="molecule type" value="Genomic_DNA"/>
</dbReference>
<evidence type="ECO:0000256" key="2">
    <source>
        <dbReference type="SAM" id="Phobius"/>
    </source>
</evidence>
<dbReference type="InterPro" id="IPR012334">
    <property type="entry name" value="Pectin_lyas_fold"/>
</dbReference>
<dbReference type="Proteomes" id="UP001055111">
    <property type="component" value="Unassembled WGS sequence"/>
</dbReference>
<dbReference type="RefSeq" id="WP_238210607.1">
    <property type="nucleotide sequence ID" value="NZ_BPUS01000002.1"/>
</dbReference>
<keyword evidence="2" id="KW-1133">Transmembrane helix</keyword>
<protein>
    <recommendedName>
        <fullName evidence="5">Pectate lyase superfamily protein</fullName>
    </recommendedName>
</protein>
<feature type="compositionally biased region" description="Polar residues" evidence="1">
    <location>
        <begin position="117"/>
        <end position="135"/>
    </location>
</feature>
<evidence type="ECO:0000313" key="4">
    <source>
        <dbReference type="Proteomes" id="UP001055111"/>
    </source>
</evidence>
<organism evidence="3 4">
    <name type="scientific">Caballeronia novacaledonica</name>
    <dbReference type="NCBI Taxonomy" id="1544861"/>
    <lineage>
        <taxon>Bacteria</taxon>
        <taxon>Pseudomonadati</taxon>
        <taxon>Pseudomonadota</taxon>
        <taxon>Betaproteobacteria</taxon>
        <taxon>Burkholderiales</taxon>
        <taxon>Burkholderiaceae</taxon>
        <taxon>Caballeronia</taxon>
    </lineage>
</organism>
<gene>
    <name evidence="3" type="ORF">CBA19CS42_06830</name>
</gene>
<dbReference type="InterPro" id="IPR011050">
    <property type="entry name" value="Pectin_lyase_fold/virulence"/>
</dbReference>
<feature type="region of interest" description="Disordered" evidence="1">
    <location>
        <begin position="113"/>
        <end position="144"/>
    </location>
</feature>
<name>A0AA37I8K3_9BURK</name>
<comment type="caution">
    <text evidence="3">The sequence shown here is derived from an EMBL/GenBank/DDBJ whole genome shotgun (WGS) entry which is preliminary data.</text>
</comment>
<keyword evidence="2" id="KW-0812">Transmembrane</keyword>
<evidence type="ECO:0000256" key="1">
    <source>
        <dbReference type="SAM" id="MobiDB-lite"/>
    </source>
</evidence>